<dbReference type="GO" id="GO:0000974">
    <property type="term" value="C:Prp19 complex"/>
    <property type="evidence" value="ECO:0007669"/>
    <property type="project" value="EnsemblFungi"/>
</dbReference>
<dbReference type="GO" id="GO:1990935">
    <property type="term" value="F:splicing factor binding"/>
    <property type="evidence" value="ECO:0007669"/>
    <property type="project" value="EnsemblFungi"/>
</dbReference>
<evidence type="ECO:0000256" key="4">
    <source>
        <dbReference type="ARBA" id="ARBA00022728"/>
    </source>
</evidence>
<feature type="domain" description="Sm" evidence="12">
    <location>
        <begin position="30"/>
        <end position="102"/>
    </location>
</feature>
<dbReference type="GO" id="GO:0036261">
    <property type="term" value="P:7-methylguanosine cap hypermethylation"/>
    <property type="evidence" value="ECO:0007669"/>
    <property type="project" value="EnsemblFungi"/>
</dbReference>
<dbReference type="GO" id="GO:0005682">
    <property type="term" value="C:U5 snRNP"/>
    <property type="evidence" value="ECO:0007669"/>
    <property type="project" value="EnsemblFungi"/>
</dbReference>
<dbReference type="STRING" id="1047168.A0A0F4GKP1"/>
<accession>A0A0F4GKP1</accession>
<keyword evidence="5 10" id="KW-0694">RNA-binding</keyword>
<keyword evidence="7 10" id="KW-0539">Nucleus</keyword>
<dbReference type="EMBL" id="LAFY01000449">
    <property type="protein sequence ID" value="KJX97828.1"/>
    <property type="molecule type" value="Genomic_DNA"/>
</dbReference>
<evidence type="ECO:0000256" key="8">
    <source>
        <dbReference type="ARBA" id="ARBA00023274"/>
    </source>
</evidence>
<name>A0A0F4GKP1_9PEZI</name>
<dbReference type="AlphaFoldDB" id="A0A0F4GKP1"/>
<evidence type="ECO:0000256" key="7">
    <source>
        <dbReference type="ARBA" id="ARBA00023242"/>
    </source>
</evidence>
<keyword evidence="8 10" id="KW-0687">Ribonucleoprotein</keyword>
<dbReference type="GO" id="GO:0034715">
    <property type="term" value="C:pICln-Sm protein complex"/>
    <property type="evidence" value="ECO:0007669"/>
    <property type="project" value="TreeGrafter"/>
</dbReference>
<dbReference type="GO" id="GO:0005685">
    <property type="term" value="C:U1 snRNP"/>
    <property type="evidence" value="ECO:0007669"/>
    <property type="project" value="EnsemblFungi"/>
</dbReference>
<proteinExistence type="inferred from homology"/>
<evidence type="ECO:0000259" key="12">
    <source>
        <dbReference type="PROSITE" id="PS52002"/>
    </source>
</evidence>
<evidence type="ECO:0000313" key="13">
    <source>
        <dbReference type="EMBL" id="KJX97828.1"/>
    </source>
</evidence>
<reference evidence="13 14" key="1">
    <citation type="submission" date="2015-03" db="EMBL/GenBank/DDBJ databases">
        <title>RNA-seq based gene annotation and comparative genomics of four Zymoseptoria species reveal species-specific pathogenicity related genes and transposable element activity.</title>
        <authorList>
            <person name="Grandaubert J."/>
            <person name="Bhattacharyya A."/>
            <person name="Stukenbrock E.H."/>
        </authorList>
    </citation>
    <scope>NUCLEOTIDE SEQUENCE [LARGE SCALE GENOMIC DNA]</scope>
    <source>
        <strain evidence="13 14">Zb18110</strain>
    </source>
</reference>
<comment type="subcellular location">
    <subcellularLocation>
        <location evidence="1 10">Nucleus</location>
    </subcellularLocation>
</comment>
<evidence type="ECO:0000256" key="5">
    <source>
        <dbReference type="ARBA" id="ARBA00022884"/>
    </source>
</evidence>
<dbReference type="InterPro" id="IPR010920">
    <property type="entry name" value="LSM_dom_sf"/>
</dbReference>
<evidence type="ECO:0000313" key="14">
    <source>
        <dbReference type="Proteomes" id="UP000033647"/>
    </source>
</evidence>
<gene>
    <name evidence="13" type="ORF">TI39_contig457g00006</name>
</gene>
<evidence type="ECO:0000256" key="10">
    <source>
        <dbReference type="PIRNR" id="PIRNR006609"/>
    </source>
</evidence>
<dbReference type="GO" id="GO:0071013">
    <property type="term" value="C:catalytic step 2 spliceosome"/>
    <property type="evidence" value="ECO:0007669"/>
    <property type="project" value="TreeGrafter"/>
</dbReference>
<dbReference type="GO" id="GO:0071014">
    <property type="term" value="C:post-mRNA release spliceosomal complex"/>
    <property type="evidence" value="ECO:0007669"/>
    <property type="project" value="EnsemblFungi"/>
</dbReference>
<dbReference type="Gene3D" id="2.30.30.100">
    <property type="match status" value="1"/>
</dbReference>
<dbReference type="PROSITE" id="PS52002">
    <property type="entry name" value="SM"/>
    <property type="match status" value="1"/>
</dbReference>
<dbReference type="GO" id="GO:0000398">
    <property type="term" value="P:mRNA splicing, via spliceosome"/>
    <property type="evidence" value="ECO:0007669"/>
    <property type="project" value="EnsemblFungi"/>
</dbReference>
<evidence type="ECO:0000256" key="9">
    <source>
        <dbReference type="ARBA" id="ARBA00030144"/>
    </source>
</evidence>
<keyword evidence="14" id="KW-1185">Reference proteome</keyword>
<organism evidence="13 14">
    <name type="scientific">Zymoseptoria brevis</name>
    <dbReference type="NCBI Taxonomy" id="1047168"/>
    <lineage>
        <taxon>Eukaryota</taxon>
        <taxon>Fungi</taxon>
        <taxon>Dikarya</taxon>
        <taxon>Ascomycota</taxon>
        <taxon>Pezizomycotina</taxon>
        <taxon>Dothideomycetes</taxon>
        <taxon>Dothideomycetidae</taxon>
        <taxon>Mycosphaerellales</taxon>
        <taxon>Mycosphaerellaceae</taxon>
        <taxon>Zymoseptoria</taxon>
    </lineage>
</organism>
<dbReference type="GO" id="GO:0005687">
    <property type="term" value="C:U4 snRNP"/>
    <property type="evidence" value="ECO:0007669"/>
    <property type="project" value="EnsemblFungi"/>
</dbReference>
<sequence length="112" mass="12515">MSVRLSLPPPPPLFHPSSPLTKKPQFIPLNPRPMLQALVNQDVLIRIKWGQEYTGRLVSVDSYMNVQLGNAKEWKEGEMQGDLGQVLIRCNNVLWISAYNPKGTNGDTAMDG</sequence>
<comment type="similarity">
    <text evidence="2 10">Belongs to the snRNP Sm proteins family. SmF/LSm6 subfamily.</text>
</comment>
<evidence type="ECO:0000256" key="1">
    <source>
        <dbReference type="ARBA" id="ARBA00004123"/>
    </source>
</evidence>
<dbReference type="PANTHER" id="PTHR11021:SF0">
    <property type="entry name" value="SMALL NUCLEAR RIBONUCLEOPROTEIN F"/>
    <property type="match status" value="1"/>
</dbReference>
<dbReference type="GO" id="GO:0008266">
    <property type="term" value="F:poly(U) RNA binding"/>
    <property type="evidence" value="ECO:0007669"/>
    <property type="project" value="EnsemblFungi"/>
</dbReference>
<dbReference type="InterPro" id="IPR034100">
    <property type="entry name" value="Sm_F"/>
</dbReference>
<dbReference type="Pfam" id="PF01423">
    <property type="entry name" value="LSM"/>
    <property type="match status" value="1"/>
</dbReference>
<dbReference type="CDD" id="cd01722">
    <property type="entry name" value="Sm_F"/>
    <property type="match status" value="1"/>
</dbReference>
<evidence type="ECO:0000256" key="6">
    <source>
        <dbReference type="ARBA" id="ARBA00023187"/>
    </source>
</evidence>
<evidence type="ECO:0000256" key="3">
    <source>
        <dbReference type="ARBA" id="ARBA00022664"/>
    </source>
</evidence>
<keyword evidence="6 10" id="KW-0508">mRNA splicing</keyword>
<dbReference type="InterPro" id="IPR001163">
    <property type="entry name" value="Sm_dom_euk/arc"/>
</dbReference>
<feature type="region of interest" description="Disordered" evidence="11">
    <location>
        <begin position="1"/>
        <end position="20"/>
    </location>
</feature>
<dbReference type="OrthoDB" id="409625at2759"/>
<comment type="caution">
    <text evidence="13">The sequence shown here is derived from an EMBL/GenBank/DDBJ whole genome shotgun (WGS) entry which is preliminary data.</text>
</comment>
<dbReference type="GO" id="GO:0005686">
    <property type="term" value="C:U2 snRNP"/>
    <property type="evidence" value="ECO:0007669"/>
    <property type="project" value="EnsemblFungi"/>
</dbReference>
<evidence type="ECO:0000256" key="11">
    <source>
        <dbReference type="SAM" id="MobiDB-lite"/>
    </source>
</evidence>
<dbReference type="InterPro" id="IPR047575">
    <property type="entry name" value="Sm"/>
</dbReference>
<dbReference type="InterPro" id="IPR016487">
    <property type="entry name" value="Lsm6/sSmF"/>
</dbReference>
<dbReference type="GO" id="GO:0046540">
    <property type="term" value="C:U4/U6 x U5 tri-snRNP complex"/>
    <property type="evidence" value="ECO:0007669"/>
    <property type="project" value="EnsemblFungi"/>
</dbReference>
<keyword evidence="4 10" id="KW-0747">Spliceosome</keyword>
<dbReference type="PANTHER" id="PTHR11021">
    <property type="entry name" value="SMALL NUCLEAR RIBONUCLEOPROTEIN F SNRNP-F"/>
    <property type="match status" value="1"/>
</dbReference>
<dbReference type="SMART" id="SM00651">
    <property type="entry name" value="Sm"/>
    <property type="match status" value="1"/>
</dbReference>
<evidence type="ECO:0000256" key="2">
    <source>
        <dbReference type="ARBA" id="ARBA00007927"/>
    </source>
</evidence>
<dbReference type="Proteomes" id="UP000033647">
    <property type="component" value="Unassembled WGS sequence"/>
</dbReference>
<keyword evidence="3 10" id="KW-0507">mRNA processing</keyword>
<dbReference type="SUPFAM" id="SSF50182">
    <property type="entry name" value="Sm-like ribonucleoproteins"/>
    <property type="match status" value="1"/>
</dbReference>
<protein>
    <recommendedName>
        <fullName evidence="9">Sm protein F</fullName>
    </recommendedName>
</protein>